<dbReference type="InterPro" id="IPR017972">
    <property type="entry name" value="Cyt_P450_CS"/>
</dbReference>
<evidence type="ECO:0000313" key="9">
    <source>
        <dbReference type="Proteomes" id="UP000552644"/>
    </source>
</evidence>
<gene>
    <name evidence="8" type="ORF">FHS44_007905</name>
</gene>
<reference evidence="8 9" key="1">
    <citation type="submission" date="2020-08" db="EMBL/GenBank/DDBJ databases">
        <title>Genomic Encyclopedia of Type Strains, Phase III (KMG-III): the genomes of soil and plant-associated and newly described type strains.</title>
        <authorList>
            <person name="Whitman W."/>
        </authorList>
    </citation>
    <scope>NUCLEOTIDE SEQUENCE [LARGE SCALE GENOMIC DNA]</scope>
    <source>
        <strain evidence="8 9">CECT 8840</strain>
    </source>
</reference>
<dbReference type="Pfam" id="PF00067">
    <property type="entry name" value="p450"/>
    <property type="match status" value="1"/>
</dbReference>
<dbReference type="FunFam" id="1.10.630.10:FF:000018">
    <property type="entry name" value="Cytochrome P450 monooxygenase"/>
    <property type="match status" value="1"/>
</dbReference>
<keyword evidence="6 7" id="KW-0503">Monooxygenase</keyword>
<dbReference type="RefSeq" id="WP_312863999.1">
    <property type="nucleotide sequence ID" value="NZ_JACHJP010000016.1"/>
</dbReference>
<evidence type="ECO:0000256" key="7">
    <source>
        <dbReference type="RuleBase" id="RU000461"/>
    </source>
</evidence>
<dbReference type="PANTHER" id="PTHR46696">
    <property type="entry name" value="P450, PUTATIVE (EUROFUNG)-RELATED"/>
    <property type="match status" value="1"/>
</dbReference>
<evidence type="ECO:0000256" key="5">
    <source>
        <dbReference type="ARBA" id="ARBA00023004"/>
    </source>
</evidence>
<dbReference type="GO" id="GO:0016705">
    <property type="term" value="F:oxidoreductase activity, acting on paired donors, with incorporation or reduction of molecular oxygen"/>
    <property type="evidence" value="ECO:0007669"/>
    <property type="project" value="InterPro"/>
</dbReference>
<dbReference type="PANTHER" id="PTHR46696:SF1">
    <property type="entry name" value="CYTOCHROME P450 YJIB-RELATED"/>
    <property type="match status" value="1"/>
</dbReference>
<organism evidence="8 9">
    <name type="scientific">Streptosporangium saharense</name>
    <dbReference type="NCBI Taxonomy" id="1706840"/>
    <lineage>
        <taxon>Bacteria</taxon>
        <taxon>Bacillati</taxon>
        <taxon>Actinomycetota</taxon>
        <taxon>Actinomycetes</taxon>
        <taxon>Streptosporangiales</taxon>
        <taxon>Streptosporangiaceae</taxon>
        <taxon>Streptosporangium</taxon>
    </lineage>
</organism>
<keyword evidence="9" id="KW-1185">Reference proteome</keyword>
<dbReference type="EMBL" id="JACHJP010000016">
    <property type="protein sequence ID" value="MBB4920753.1"/>
    <property type="molecule type" value="Genomic_DNA"/>
</dbReference>
<evidence type="ECO:0000256" key="4">
    <source>
        <dbReference type="ARBA" id="ARBA00023002"/>
    </source>
</evidence>
<proteinExistence type="inferred from homology"/>
<dbReference type="InterPro" id="IPR036396">
    <property type="entry name" value="Cyt_P450_sf"/>
</dbReference>
<dbReference type="SUPFAM" id="SSF48264">
    <property type="entry name" value="Cytochrome P450"/>
    <property type="match status" value="1"/>
</dbReference>
<dbReference type="Gene3D" id="1.10.630.10">
    <property type="entry name" value="Cytochrome P450"/>
    <property type="match status" value="1"/>
</dbReference>
<dbReference type="PRINTS" id="PR00385">
    <property type="entry name" value="P450"/>
</dbReference>
<dbReference type="PROSITE" id="PS00086">
    <property type="entry name" value="CYTOCHROME_P450"/>
    <property type="match status" value="1"/>
</dbReference>
<keyword evidence="3 7" id="KW-0479">Metal-binding</keyword>
<dbReference type="GO" id="GO:0005506">
    <property type="term" value="F:iron ion binding"/>
    <property type="evidence" value="ECO:0007669"/>
    <property type="project" value="InterPro"/>
</dbReference>
<keyword evidence="5 7" id="KW-0408">Iron</keyword>
<protein>
    <submittedName>
        <fullName evidence="8">Cytochrome P450</fullName>
    </submittedName>
</protein>
<evidence type="ECO:0000256" key="1">
    <source>
        <dbReference type="ARBA" id="ARBA00010617"/>
    </source>
</evidence>
<name>A0A7W7QWE3_9ACTN</name>
<keyword evidence="4 7" id="KW-0560">Oxidoreductase</keyword>
<evidence type="ECO:0000313" key="8">
    <source>
        <dbReference type="EMBL" id="MBB4920753.1"/>
    </source>
</evidence>
<sequence length="397" mass="44187">MNEADLGPVTLTVARHDTFDPPPELSLWRQEAPLRRMTYADGHLGWLATGHSAVRSILADNRFSTRIELQHPALPYMIKQRAIPLPPGFFLRMDPPDHTRLRRLLTGQFTVRRMRQLEPRIEKIVAERLDEMERQGPPADLVSAFALPIPSLVICELLGVPYTDHDRFQHDSAVIVSREESEQRKIEALADLFSYLHELVLSKRAKPTDDLLGGLAESDELTDEEITGIALLLLVAGHETTANMIALGTYALLCNPPQLAALRADPSLAAGAAEELLRYLTIVDFTTRGALEDVEIEGQTIRAGETVTLSLPAANRDPERFEEADDFDVSRQAGGHLSFGHGIHQCLGQQLARNEMRIAIPALLERLPGLRLAVPEEEVPMRSAMAIYGVHRLPVTW</sequence>
<comment type="caution">
    <text evidence="8">The sequence shown here is derived from an EMBL/GenBank/DDBJ whole genome shotgun (WGS) entry which is preliminary data.</text>
</comment>
<evidence type="ECO:0000256" key="6">
    <source>
        <dbReference type="ARBA" id="ARBA00023033"/>
    </source>
</evidence>
<dbReference type="AlphaFoldDB" id="A0A7W7QWE3"/>
<keyword evidence="2 7" id="KW-0349">Heme</keyword>
<accession>A0A7W7QWE3</accession>
<evidence type="ECO:0000256" key="2">
    <source>
        <dbReference type="ARBA" id="ARBA00022617"/>
    </source>
</evidence>
<dbReference type="CDD" id="cd11030">
    <property type="entry name" value="CYP105-like"/>
    <property type="match status" value="1"/>
</dbReference>
<comment type="similarity">
    <text evidence="1 7">Belongs to the cytochrome P450 family.</text>
</comment>
<dbReference type="GO" id="GO:0004497">
    <property type="term" value="F:monooxygenase activity"/>
    <property type="evidence" value="ECO:0007669"/>
    <property type="project" value="UniProtKB-KW"/>
</dbReference>
<evidence type="ECO:0000256" key="3">
    <source>
        <dbReference type="ARBA" id="ARBA00022723"/>
    </source>
</evidence>
<dbReference type="Proteomes" id="UP000552644">
    <property type="component" value="Unassembled WGS sequence"/>
</dbReference>
<dbReference type="InterPro" id="IPR002397">
    <property type="entry name" value="Cyt_P450_B"/>
</dbReference>
<dbReference type="PRINTS" id="PR00359">
    <property type="entry name" value="BP450"/>
</dbReference>
<dbReference type="InterPro" id="IPR001128">
    <property type="entry name" value="Cyt_P450"/>
</dbReference>
<dbReference type="GO" id="GO:0020037">
    <property type="term" value="F:heme binding"/>
    <property type="evidence" value="ECO:0007669"/>
    <property type="project" value="InterPro"/>
</dbReference>